<comment type="caution">
    <text evidence="2">The sequence shown here is derived from an EMBL/GenBank/DDBJ whole genome shotgun (WGS) entry which is preliminary data.</text>
</comment>
<proteinExistence type="predicted"/>
<evidence type="ECO:0000256" key="1">
    <source>
        <dbReference type="SAM" id="SignalP"/>
    </source>
</evidence>
<dbReference type="EMBL" id="JAZHOU010000003">
    <property type="protein sequence ID" value="MEF3079484.1"/>
    <property type="molecule type" value="Genomic_DNA"/>
</dbReference>
<dbReference type="Pfam" id="PF10677">
    <property type="entry name" value="DUF2490"/>
    <property type="match status" value="1"/>
</dbReference>
<organism evidence="2 3">
    <name type="scientific">Winogradskyella poriferorum</name>
    <dbReference type="NCBI Taxonomy" id="307627"/>
    <lineage>
        <taxon>Bacteria</taxon>
        <taxon>Pseudomonadati</taxon>
        <taxon>Bacteroidota</taxon>
        <taxon>Flavobacteriia</taxon>
        <taxon>Flavobacteriales</taxon>
        <taxon>Flavobacteriaceae</taxon>
        <taxon>Winogradskyella</taxon>
    </lineage>
</organism>
<evidence type="ECO:0000313" key="2">
    <source>
        <dbReference type="EMBL" id="MEF3079484.1"/>
    </source>
</evidence>
<sequence length="234" mass="28003">MKSQMRILLTIVFLTLISTNLSAQNPSENHLGSWYTYGSHHRLNERFSLNPWAELRFYEASSNYNLAYISLRGNYHLKNNQTLGLAYAYLDIDTVFEFDHQPNVHEHRVYEQYTYNQKKSKLSIQHRARFEQRFLDFSNRNELQNRFRYRLSLKYNLSNTVFINVSEEPFVNFQDQVFHENRFYTGFGFNVTNHSQLQIGYLKQHIRKNNLNRIQVGISFKTDNRKPKTTLAQL</sequence>
<gene>
    <name evidence="2" type="ORF">V1468_10735</name>
</gene>
<name>A0ABU7W676_9FLAO</name>
<keyword evidence="3" id="KW-1185">Reference proteome</keyword>
<feature type="chain" id="PRO_5047063289" evidence="1">
    <location>
        <begin position="24"/>
        <end position="234"/>
    </location>
</feature>
<dbReference type="Proteomes" id="UP001356704">
    <property type="component" value="Unassembled WGS sequence"/>
</dbReference>
<feature type="signal peptide" evidence="1">
    <location>
        <begin position="1"/>
        <end position="23"/>
    </location>
</feature>
<accession>A0ABU7W676</accession>
<evidence type="ECO:0000313" key="3">
    <source>
        <dbReference type="Proteomes" id="UP001356704"/>
    </source>
</evidence>
<reference evidence="2 3" key="1">
    <citation type="submission" date="2024-02" db="EMBL/GenBank/DDBJ databases">
        <title>Winogradskyella poriferorum JCM 12885.</title>
        <authorList>
            <person name="Zhang D.-F."/>
            <person name="Fu Z.-Y."/>
        </authorList>
    </citation>
    <scope>NUCLEOTIDE SEQUENCE [LARGE SCALE GENOMIC DNA]</scope>
    <source>
        <strain evidence="2 3">JCM 12885</strain>
    </source>
</reference>
<keyword evidence="1" id="KW-0732">Signal</keyword>
<protein>
    <submittedName>
        <fullName evidence="2">DUF2490 domain-containing protein</fullName>
    </submittedName>
</protein>
<dbReference type="RefSeq" id="WP_331810242.1">
    <property type="nucleotide sequence ID" value="NZ_JAZHOU010000003.1"/>
</dbReference>
<dbReference type="InterPro" id="IPR019619">
    <property type="entry name" value="DUF2490"/>
</dbReference>